<feature type="compositionally biased region" description="Low complexity" evidence="1">
    <location>
        <begin position="10"/>
        <end position="25"/>
    </location>
</feature>
<reference evidence="4" key="1">
    <citation type="submission" date="2017-01" db="EMBL/GenBank/DDBJ databases">
        <authorList>
            <person name="Varghese N."/>
            <person name="Submissions S."/>
        </authorList>
    </citation>
    <scope>NUCLEOTIDE SEQUENCE [LARGE SCALE GENOMIC DNA]</scope>
    <source>
        <strain evidence="4">3bp</strain>
    </source>
</reference>
<dbReference type="PANTHER" id="PTHR43162:SF1">
    <property type="entry name" value="PRESTALK A DIFFERENTIATION PROTEIN A"/>
    <property type="match status" value="1"/>
</dbReference>
<sequence>MPASTPPTAAPSAAPARTTAPTAAPAPAPGTVLVLGATGKTGRRVADRLDAAGVPVRRASRSGDVRFDWDDDTTWEPALAGAAAVYVAYAPDLAVPGAPETVARLAARAHDAGVRRLVLLSGRGEEEAQRAEELVGAAFPARTVVRCAFFDQNFSESFLLGPVLDGVLALPVDDVAEPFVDLEDVADVAVAALTDDALAGRVLELTGPRALTFHEAVAEIAAASGRDVRYEPVPMEAFVAGLAAAGLPDDVVDLMRYLFTEVLDGRGTPVADGVRAALGREPRDFHEYAAREAGAWAAGTGAATRTVETAP</sequence>
<dbReference type="SUPFAM" id="SSF51735">
    <property type="entry name" value="NAD(P)-binding Rossmann-fold domains"/>
    <property type="match status" value="1"/>
</dbReference>
<feature type="domain" description="NmrA-like" evidence="2">
    <location>
        <begin position="31"/>
        <end position="262"/>
    </location>
</feature>
<dbReference type="Proteomes" id="UP000186235">
    <property type="component" value="Unassembled WGS sequence"/>
</dbReference>
<dbReference type="Pfam" id="PF05368">
    <property type="entry name" value="NmrA"/>
    <property type="match status" value="1"/>
</dbReference>
<dbReference type="InterPro" id="IPR051604">
    <property type="entry name" value="Ergot_Alk_Oxidoreductase"/>
</dbReference>
<organism evidence="3 4">
    <name type="scientific">Cellulosimicrobium aquatile</name>
    <dbReference type="NCBI Taxonomy" id="1612203"/>
    <lineage>
        <taxon>Bacteria</taxon>
        <taxon>Bacillati</taxon>
        <taxon>Actinomycetota</taxon>
        <taxon>Actinomycetes</taxon>
        <taxon>Micrococcales</taxon>
        <taxon>Promicromonosporaceae</taxon>
        <taxon>Cellulosimicrobium</taxon>
    </lineage>
</organism>
<proteinExistence type="predicted"/>
<dbReference type="InterPro" id="IPR036291">
    <property type="entry name" value="NAD(P)-bd_dom_sf"/>
</dbReference>
<name>A0A1N6VIC7_9MICO</name>
<dbReference type="Gene3D" id="3.40.50.720">
    <property type="entry name" value="NAD(P)-binding Rossmann-like Domain"/>
    <property type="match status" value="1"/>
</dbReference>
<feature type="region of interest" description="Disordered" evidence="1">
    <location>
        <begin position="1"/>
        <end position="29"/>
    </location>
</feature>
<evidence type="ECO:0000313" key="3">
    <source>
        <dbReference type="EMBL" id="SIQ77643.1"/>
    </source>
</evidence>
<evidence type="ECO:0000259" key="2">
    <source>
        <dbReference type="Pfam" id="PF05368"/>
    </source>
</evidence>
<dbReference type="AlphaFoldDB" id="A0A1N6VIC7"/>
<dbReference type="PANTHER" id="PTHR43162">
    <property type="match status" value="1"/>
</dbReference>
<protein>
    <submittedName>
        <fullName evidence="3">Uncharacterized conserved protein YbjT, contains NAD(P)-binding and DUF2867 domains</fullName>
    </submittedName>
</protein>
<evidence type="ECO:0000256" key="1">
    <source>
        <dbReference type="SAM" id="MobiDB-lite"/>
    </source>
</evidence>
<dbReference type="RefSeq" id="WP_244550507.1">
    <property type="nucleotide sequence ID" value="NZ_FTMI01000008.1"/>
</dbReference>
<evidence type="ECO:0000313" key="4">
    <source>
        <dbReference type="Proteomes" id="UP000186235"/>
    </source>
</evidence>
<dbReference type="InterPro" id="IPR008030">
    <property type="entry name" value="NmrA-like"/>
</dbReference>
<accession>A0A1N6VIC7</accession>
<dbReference type="EMBL" id="FTMI01000008">
    <property type="protein sequence ID" value="SIQ77643.1"/>
    <property type="molecule type" value="Genomic_DNA"/>
</dbReference>
<gene>
    <name evidence="3" type="ORF">SAMN05518682_3564</name>
</gene>
<dbReference type="Gene3D" id="3.90.25.10">
    <property type="entry name" value="UDP-galactose 4-epimerase, domain 1"/>
    <property type="match status" value="1"/>
</dbReference>
<keyword evidence="4" id="KW-1185">Reference proteome</keyword>